<feature type="compositionally biased region" description="Basic residues" evidence="1">
    <location>
        <begin position="18"/>
        <end position="28"/>
    </location>
</feature>
<dbReference type="Proteomes" id="UP001269375">
    <property type="component" value="Unassembled WGS sequence"/>
</dbReference>
<feature type="compositionally biased region" description="Basic residues" evidence="1">
    <location>
        <begin position="41"/>
        <end position="50"/>
    </location>
</feature>
<protein>
    <submittedName>
        <fullName evidence="2">Uncharacterized protein</fullName>
    </submittedName>
</protein>
<comment type="caution">
    <text evidence="2">The sequence shown here is derived from an EMBL/GenBank/DDBJ whole genome shotgun (WGS) entry which is preliminary data.</text>
</comment>
<keyword evidence="3" id="KW-1185">Reference proteome</keyword>
<gene>
    <name evidence="2" type="ORF">QC825_07180</name>
</gene>
<feature type="compositionally biased region" description="Polar residues" evidence="1">
    <location>
        <begin position="71"/>
        <end position="82"/>
    </location>
</feature>
<dbReference type="EMBL" id="JARWAO010000003">
    <property type="protein sequence ID" value="MDR5895852.1"/>
    <property type="molecule type" value="Genomic_DNA"/>
</dbReference>
<evidence type="ECO:0000256" key="1">
    <source>
        <dbReference type="SAM" id="MobiDB-lite"/>
    </source>
</evidence>
<dbReference type="RefSeq" id="WP_251589722.1">
    <property type="nucleotide sequence ID" value="NZ_JAMLJI010000001.1"/>
</dbReference>
<proteinExistence type="predicted"/>
<feature type="region of interest" description="Disordered" evidence="1">
    <location>
        <begin position="1"/>
        <end position="94"/>
    </location>
</feature>
<feature type="compositionally biased region" description="Basic and acidic residues" evidence="1">
    <location>
        <begin position="51"/>
        <end position="62"/>
    </location>
</feature>
<evidence type="ECO:0000313" key="2">
    <source>
        <dbReference type="EMBL" id="MDR5895852.1"/>
    </source>
</evidence>
<accession>A0ABU1GV03</accession>
<organism evidence="2 3">
    <name type="scientific">Larsenimonas suaedae</name>
    <dbReference type="NCBI Taxonomy" id="1851019"/>
    <lineage>
        <taxon>Bacteria</taxon>
        <taxon>Pseudomonadati</taxon>
        <taxon>Pseudomonadota</taxon>
        <taxon>Gammaproteobacteria</taxon>
        <taxon>Oceanospirillales</taxon>
        <taxon>Halomonadaceae</taxon>
        <taxon>Larsenimonas</taxon>
    </lineage>
</organism>
<reference evidence="2 3" key="1">
    <citation type="submission" date="2023-04" db="EMBL/GenBank/DDBJ databases">
        <title>A long-awaited taxogenomic arrangement of the family Halomonadaceae.</title>
        <authorList>
            <person name="De La Haba R."/>
            <person name="Chuvochina M."/>
            <person name="Wittouck S."/>
            <person name="Arahal D.R."/>
            <person name="Sanchez-Porro C."/>
            <person name="Hugenholtz P."/>
            <person name="Ventosa A."/>
        </authorList>
    </citation>
    <scope>NUCLEOTIDE SEQUENCE [LARGE SCALE GENOMIC DNA]</scope>
    <source>
        <strain evidence="2 3">DSM 22428</strain>
    </source>
</reference>
<evidence type="ECO:0000313" key="3">
    <source>
        <dbReference type="Proteomes" id="UP001269375"/>
    </source>
</evidence>
<sequence length="94" mass="10895">MTRHKKTRSLADKVTIRTGKRKDYRKWRRDNPDEVTSSRRYTQKKKRQRKAQSDSKLERQAREGFTLPLHSASSPDETSTPDASAGDETTKSDD</sequence>
<name>A0ABU1GV03_9GAMM</name>